<keyword evidence="2" id="KW-1185">Reference proteome</keyword>
<dbReference type="Proteomes" id="UP000499080">
    <property type="component" value="Unassembled WGS sequence"/>
</dbReference>
<accession>A0A4Y2ECZ6</accession>
<sequence length="98" mass="11385">MHRSNMATTRWYSRKRCSESDSITSSMMSIGDEMEVPRFLFTAEDGVNELILLEESDDPFVKKQVSDGLLSRESLIDTEVFSCCTHYTVITDRHYFFL</sequence>
<dbReference type="OrthoDB" id="10474074at2759"/>
<proteinExistence type="predicted"/>
<gene>
    <name evidence="1" type="ORF">AVEN_241986_1</name>
</gene>
<evidence type="ECO:0000313" key="2">
    <source>
        <dbReference type="Proteomes" id="UP000499080"/>
    </source>
</evidence>
<dbReference type="EMBL" id="BGPR01000544">
    <property type="protein sequence ID" value="GBM25714.1"/>
    <property type="molecule type" value="Genomic_DNA"/>
</dbReference>
<organism evidence="1 2">
    <name type="scientific">Araneus ventricosus</name>
    <name type="common">Orbweaver spider</name>
    <name type="synonym">Epeira ventricosa</name>
    <dbReference type="NCBI Taxonomy" id="182803"/>
    <lineage>
        <taxon>Eukaryota</taxon>
        <taxon>Metazoa</taxon>
        <taxon>Ecdysozoa</taxon>
        <taxon>Arthropoda</taxon>
        <taxon>Chelicerata</taxon>
        <taxon>Arachnida</taxon>
        <taxon>Araneae</taxon>
        <taxon>Araneomorphae</taxon>
        <taxon>Entelegynae</taxon>
        <taxon>Araneoidea</taxon>
        <taxon>Araneidae</taxon>
        <taxon>Araneus</taxon>
    </lineage>
</organism>
<evidence type="ECO:0000313" key="1">
    <source>
        <dbReference type="EMBL" id="GBM25714.1"/>
    </source>
</evidence>
<protein>
    <submittedName>
        <fullName evidence="1">Uncharacterized protein</fullName>
    </submittedName>
</protein>
<reference evidence="1 2" key="1">
    <citation type="journal article" date="2019" name="Sci. Rep.">
        <title>Orb-weaving spider Araneus ventricosus genome elucidates the spidroin gene catalogue.</title>
        <authorList>
            <person name="Kono N."/>
            <person name="Nakamura H."/>
            <person name="Ohtoshi R."/>
            <person name="Moran D.A.P."/>
            <person name="Shinohara A."/>
            <person name="Yoshida Y."/>
            <person name="Fujiwara M."/>
            <person name="Mori M."/>
            <person name="Tomita M."/>
            <person name="Arakawa K."/>
        </authorList>
    </citation>
    <scope>NUCLEOTIDE SEQUENCE [LARGE SCALE GENOMIC DNA]</scope>
</reference>
<comment type="caution">
    <text evidence="1">The sequence shown here is derived from an EMBL/GenBank/DDBJ whole genome shotgun (WGS) entry which is preliminary data.</text>
</comment>
<dbReference type="AlphaFoldDB" id="A0A4Y2ECZ6"/>
<name>A0A4Y2ECZ6_ARAVE</name>